<dbReference type="PANTHER" id="PTHR24321:SF8">
    <property type="entry name" value="ESTRADIOL 17-BETA-DEHYDROGENASE 8-RELATED"/>
    <property type="match status" value="1"/>
</dbReference>
<dbReference type="PROSITE" id="PS00061">
    <property type="entry name" value="ADH_SHORT"/>
    <property type="match status" value="1"/>
</dbReference>
<proteinExistence type="inferred from homology"/>
<feature type="region of interest" description="Disordered" evidence="4">
    <location>
        <begin position="181"/>
        <end position="218"/>
    </location>
</feature>
<dbReference type="PRINTS" id="PR00080">
    <property type="entry name" value="SDRFAMILY"/>
</dbReference>
<evidence type="ECO:0000256" key="2">
    <source>
        <dbReference type="ARBA" id="ARBA00023002"/>
    </source>
</evidence>
<evidence type="ECO:0000313" key="5">
    <source>
        <dbReference type="EMBL" id="TDC20378.1"/>
    </source>
</evidence>
<reference evidence="5 6" key="1">
    <citation type="submission" date="2019-03" db="EMBL/GenBank/DDBJ databases">
        <title>Draft genome sequences of novel Actinobacteria.</title>
        <authorList>
            <person name="Sahin N."/>
            <person name="Ay H."/>
            <person name="Saygin H."/>
        </authorList>
    </citation>
    <scope>NUCLEOTIDE SEQUENCE [LARGE SCALE GENOMIC DNA]</scope>
    <source>
        <strain evidence="5 6">DSM 45347</strain>
    </source>
</reference>
<dbReference type="InterPro" id="IPR036291">
    <property type="entry name" value="NAD(P)-bd_dom_sf"/>
</dbReference>
<feature type="compositionally biased region" description="Basic and acidic residues" evidence="4">
    <location>
        <begin position="189"/>
        <end position="204"/>
    </location>
</feature>
<dbReference type="SUPFAM" id="SSF51735">
    <property type="entry name" value="NAD(P)-binding Rossmann-fold domains"/>
    <property type="match status" value="1"/>
</dbReference>
<evidence type="ECO:0000256" key="3">
    <source>
        <dbReference type="RuleBase" id="RU000363"/>
    </source>
</evidence>
<dbReference type="PRINTS" id="PR00081">
    <property type="entry name" value="GDHRDH"/>
</dbReference>
<dbReference type="InterPro" id="IPR002347">
    <property type="entry name" value="SDR_fam"/>
</dbReference>
<protein>
    <submittedName>
        <fullName evidence="5">NAD(P)-dependent oxidoreductase</fullName>
    </submittedName>
</protein>
<organism evidence="5 6">
    <name type="scientific">Actinomadura bangladeshensis</name>
    <dbReference type="NCBI Taxonomy" id="453573"/>
    <lineage>
        <taxon>Bacteria</taxon>
        <taxon>Bacillati</taxon>
        <taxon>Actinomycetota</taxon>
        <taxon>Actinomycetes</taxon>
        <taxon>Streptosporangiales</taxon>
        <taxon>Thermomonosporaceae</taxon>
        <taxon>Actinomadura</taxon>
    </lineage>
</organism>
<accession>A0A4R4PCU3</accession>
<evidence type="ECO:0000313" key="6">
    <source>
        <dbReference type="Proteomes" id="UP000295431"/>
    </source>
</evidence>
<dbReference type="InterPro" id="IPR020904">
    <property type="entry name" value="Sc_DH/Rdtase_CS"/>
</dbReference>
<comment type="caution">
    <text evidence="5">The sequence shown here is derived from an EMBL/GenBank/DDBJ whole genome shotgun (WGS) entry which is preliminary data.</text>
</comment>
<sequence length="218" mass="23201">MQRLAGKVALVTGAARGQGRAHALRLAREGADILAFDACTGFEGVEYDPSTPEDLTETGRLVEAEDRRAVVRGLDARDLAAVTEFVEEGIAELGGLDVVVVNHGICGYGFTWELSEAQWEEMISVNLTGVWKVLRATVPHLIEQGRGGSIIITSSVAGLRGLPFLAHYSAAKHGVVGLARSLGGSPERPGARGDARPDLHERPAPHTHQMTEADVPEP</sequence>
<evidence type="ECO:0000256" key="4">
    <source>
        <dbReference type="SAM" id="MobiDB-lite"/>
    </source>
</evidence>
<dbReference type="RefSeq" id="WP_131935864.1">
    <property type="nucleotide sequence ID" value="NZ_BAAAMX010000002.1"/>
</dbReference>
<dbReference type="Gene3D" id="3.40.50.720">
    <property type="entry name" value="NAD(P)-binding Rossmann-like Domain"/>
    <property type="match status" value="1"/>
</dbReference>
<name>A0A4R4PCU3_9ACTN</name>
<dbReference type="GO" id="GO:0016491">
    <property type="term" value="F:oxidoreductase activity"/>
    <property type="evidence" value="ECO:0007669"/>
    <property type="project" value="UniProtKB-KW"/>
</dbReference>
<comment type="similarity">
    <text evidence="1 3">Belongs to the short-chain dehydrogenases/reductases (SDR) family.</text>
</comment>
<evidence type="ECO:0000256" key="1">
    <source>
        <dbReference type="ARBA" id="ARBA00006484"/>
    </source>
</evidence>
<dbReference type="CDD" id="cd05233">
    <property type="entry name" value="SDR_c"/>
    <property type="match status" value="1"/>
</dbReference>
<dbReference type="Proteomes" id="UP000295431">
    <property type="component" value="Unassembled WGS sequence"/>
</dbReference>
<dbReference type="Pfam" id="PF00106">
    <property type="entry name" value="adh_short"/>
    <property type="match status" value="1"/>
</dbReference>
<dbReference type="EMBL" id="SMJW01000001">
    <property type="protein sequence ID" value="TDC20378.1"/>
    <property type="molecule type" value="Genomic_DNA"/>
</dbReference>
<dbReference type="OrthoDB" id="5173603at2"/>
<keyword evidence="2" id="KW-0560">Oxidoreductase</keyword>
<dbReference type="PANTHER" id="PTHR24321">
    <property type="entry name" value="DEHYDROGENASES, SHORT CHAIN"/>
    <property type="match status" value="1"/>
</dbReference>
<dbReference type="AlphaFoldDB" id="A0A4R4PCU3"/>
<gene>
    <name evidence="5" type="ORF">E1284_00390</name>
</gene>
<keyword evidence="6" id="KW-1185">Reference proteome</keyword>